<organism evidence="2">
    <name type="scientific">bioreactor metagenome</name>
    <dbReference type="NCBI Taxonomy" id="1076179"/>
    <lineage>
        <taxon>unclassified sequences</taxon>
        <taxon>metagenomes</taxon>
        <taxon>ecological metagenomes</taxon>
    </lineage>
</organism>
<reference evidence="2" key="1">
    <citation type="submission" date="2019-08" db="EMBL/GenBank/DDBJ databases">
        <authorList>
            <person name="Kucharzyk K."/>
            <person name="Murdoch R.W."/>
            <person name="Higgins S."/>
            <person name="Loffler F."/>
        </authorList>
    </citation>
    <scope>NUCLEOTIDE SEQUENCE</scope>
</reference>
<feature type="compositionally biased region" description="Low complexity" evidence="1">
    <location>
        <begin position="303"/>
        <end position="319"/>
    </location>
</feature>
<feature type="region of interest" description="Disordered" evidence="1">
    <location>
        <begin position="298"/>
        <end position="323"/>
    </location>
</feature>
<sequence>MKDILVSCLEGTERPVDQVFDLQHRLFPLISGGKGHKAAALVLQRRYGEHHLLFSVLAPGAHGIAEADGLLQVIEPADDAGRHLPVGTEVQLPGQGTDPGGENKEPAPLEGGRGVRLLCAEGQYGECPPAARQHQEPEDMGGQVGVPGEAEKVVGDGHVSEDESAVQGQRSRYSEQQGKRGRSLPSGEDVEKHVDKSEDHRKNDRPEGNPEISGPSLLRGEEEHRRRKPRQDHQENGKQNEPFREYPVHDITFHLSFFRAVFPRQLSTAFRAEPRAGGGRLPAGGTPGRQGHAAFRAELHPPGKGSAAAGANRASGHRGTASGAEPCPLRDACAALPTGPGRRRCRKVLPHLLRHPPEGAAHAHADPEPEPCVDEVSSAFVGSRLLQGVEGAHLLVAVAQHLHLRPLREGFLQLGDSRVLFRDIDGVHEEIEHLHAVFPEQRGHPVPHLAGDLVEPGVDFHHGNFLVDQVGGNKVMDPGEQKPPEMLHQHLPVELGCGPDELDQEFPGIRYADAELAVGAHRQQDAVLRVLELDGRGSAPLHVEGVDPVDEPHPCLEGGFPSVGKVHHLREKGHVGRGQGVPSRTEEIQSLPVPVEDRLLGLVHHELGPRAQFIALSGTARVPVPPGQDLVGIQPGIETHNLNHRHGRAHRLSCRVPGALPPLFGENPRVRKYMLPYLAGDGAFESPTGTKGRIGQWMNTVFFPSSAG</sequence>
<comment type="caution">
    <text evidence="2">The sequence shown here is derived from an EMBL/GenBank/DDBJ whole genome shotgun (WGS) entry which is preliminary data.</text>
</comment>
<protein>
    <submittedName>
        <fullName evidence="2">Uncharacterized protein</fullName>
    </submittedName>
</protein>
<evidence type="ECO:0000256" key="1">
    <source>
        <dbReference type="SAM" id="MobiDB-lite"/>
    </source>
</evidence>
<feature type="region of interest" description="Disordered" evidence="1">
    <location>
        <begin position="128"/>
        <end position="244"/>
    </location>
</feature>
<feature type="compositionally biased region" description="Basic and acidic residues" evidence="1">
    <location>
        <begin position="231"/>
        <end position="244"/>
    </location>
</feature>
<feature type="compositionally biased region" description="Polar residues" evidence="1">
    <location>
        <begin position="166"/>
        <end position="176"/>
    </location>
</feature>
<proteinExistence type="predicted"/>
<evidence type="ECO:0000313" key="2">
    <source>
        <dbReference type="EMBL" id="MPL97910.1"/>
    </source>
</evidence>
<name>A0A644W392_9ZZZZ</name>
<gene>
    <name evidence="2" type="ORF">SDC9_44106</name>
</gene>
<feature type="region of interest" description="Disordered" evidence="1">
    <location>
        <begin position="83"/>
        <end position="111"/>
    </location>
</feature>
<feature type="compositionally biased region" description="Basic and acidic residues" evidence="1">
    <location>
        <begin position="189"/>
        <end position="208"/>
    </location>
</feature>
<accession>A0A644W392</accession>
<dbReference type="EMBL" id="VSSQ01000580">
    <property type="protein sequence ID" value="MPL97910.1"/>
    <property type="molecule type" value="Genomic_DNA"/>
</dbReference>
<dbReference type="AlphaFoldDB" id="A0A644W392"/>
<feature type="compositionally biased region" description="Basic and acidic residues" evidence="1">
    <location>
        <begin position="149"/>
        <end position="161"/>
    </location>
</feature>